<keyword evidence="1" id="KW-0472">Membrane</keyword>
<keyword evidence="1" id="KW-0812">Transmembrane</keyword>
<sequence length="521" mass="61869">MKQKIQDFLASFSLATILITGPWLKELGHKNAHLDSSFIRIFVITIFLTIGIFTFFFFLLKSKGIYSRKKIIRYSSYVLLSISLVFFLRTIIKICPSHIKIYIYFILPLSMFAFKKLFAIKKNTLTKMVTIFFVIFFPFSLIILQKLSHDFFFKKTKKIVRVNNAKPKVIWIIFDAWDNYLTYEKRKKNISLSTLDNLKKNCFSATKVYQPANLTQKSIFAYLNGQKSIDKEALSQNRFRIEHTGELLYGWDKYTSLFDKLSLLGINSSVTGWHLPYDRLFDKYVVKNNIFYNEYEKTFKEKIKRIYTLLIDFYFIHPIDKLSFHKIKLHIKQKGRIQHNEWIRRYKRIHDDAKNIITDPFSNFCFIHYSIPHPPVIFNGQKKKFTPKFLSYSDNLVLVDKTMKEIKKLLDETKQWDSSTIIITADHWFRPSMWEGPKFKEFCTISNEETKILQERSAPLIPLIIKMPYQEKGLSYSKPLNAIVLHDLVLDMYKDKIKNESDLANWFDSIDEKLRLPNLNF</sequence>
<dbReference type="AlphaFoldDB" id="A0A0F9HUB9"/>
<dbReference type="Pfam" id="PF00884">
    <property type="entry name" value="Sulfatase"/>
    <property type="match status" value="1"/>
</dbReference>
<dbReference type="InterPro" id="IPR017850">
    <property type="entry name" value="Alkaline_phosphatase_core_sf"/>
</dbReference>
<dbReference type="Gene3D" id="3.40.720.10">
    <property type="entry name" value="Alkaline Phosphatase, subunit A"/>
    <property type="match status" value="1"/>
</dbReference>
<organism evidence="3">
    <name type="scientific">marine sediment metagenome</name>
    <dbReference type="NCBI Taxonomy" id="412755"/>
    <lineage>
        <taxon>unclassified sequences</taxon>
        <taxon>metagenomes</taxon>
        <taxon>ecological metagenomes</taxon>
    </lineage>
</organism>
<reference evidence="3" key="1">
    <citation type="journal article" date="2015" name="Nature">
        <title>Complex archaea that bridge the gap between prokaryotes and eukaryotes.</title>
        <authorList>
            <person name="Spang A."/>
            <person name="Saw J.H."/>
            <person name="Jorgensen S.L."/>
            <person name="Zaremba-Niedzwiedzka K."/>
            <person name="Martijn J."/>
            <person name="Lind A.E."/>
            <person name="van Eijk R."/>
            <person name="Schleper C."/>
            <person name="Guy L."/>
            <person name="Ettema T.J."/>
        </authorList>
    </citation>
    <scope>NUCLEOTIDE SEQUENCE</scope>
</reference>
<keyword evidence="1" id="KW-1133">Transmembrane helix</keyword>
<feature type="transmembrane region" description="Helical" evidence="1">
    <location>
        <begin position="101"/>
        <end position="118"/>
    </location>
</feature>
<accession>A0A0F9HUB9</accession>
<dbReference type="EMBL" id="LAZR01021457">
    <property type="protein sequence ID" value="KKL85260.1"/>
    <property type="molecule type" value="Genomic_DNA"/>
</dbReference>
<dbReference type="InterPro" id="IPR000917">
    <property type="entry name" value="Sulfatase_N"/>
</dbReference>
<evidence type="ECO:0000313" key="3">
    <source>
        <dbReference type="EMBL" id="KKL85260.1"/>
    </source>
</evidence>
<feature type="transmembrane region" description="Helical" evidence="1">
    <location>
        <begin position="125"/>
        <end position="144"/>
    </location>
</feature>
<proteinExistence type="predicted"/>
<name>A0A0F9HUB9_9ZZZZ</name>
<feature type="transmembrane region" description="Helical" evidence="1">
    <location>
        <begin position="37"/>
        <end position="59"/>
    </location>
</feature>
<feature type="domain" description="Sulfatase N-terminal" evidence="2">
    <location>
        <begin position="167"/>
        <end position="431"/>
    </location>
</feature>
<evidence type="ECO:0000259" key="2">
    <source>
        <dbReference type="Pfam" id="PF00884"/>
    </source>
</evidence>
<feature type="transmembrane region" description="Helical" evidence="1">
    <location>
        <begin position="7"/>
        <end position="25"/>
    </location>
</feature>
<feature type="transmembrane region" description="Helical" evidence="1">
    <location>
        <begin position="71"/>
        <end position="89"/>
    </location>
</feature>
<comment type="caution">
    <text evidence="3">The sequence shown here is derived from an EMBL/GenBank/DDBJ whole genome shotgun (WGS) entry which is preliminary data.</text>
</comment>
<gene>
    <name evidence="3" type="ORF">LCGC14_1956510</name>
</gene>
<dbReference type="SUPFAM" id="SSF53649">
    <property type="entry name" value="Alkaline phosphatase-like"/>
    <property type="match status" value="1"/>
</dbReference>
<protein>
    <recommendedName>
        <fullName evidence="2">Sulfatase N-terminal domain-containing protein</fullName>
    </recommendedName>
</protein>
<evidence type="ECO:0000256" key="1">
    <source>
        <dbReference type="SAM" id="Phobius"/>
    </source>
</evidence>